<organism evidence="2 4">
    <name type="scientific">Methylobacterium phyllosphaerae</name>
    <dbReference type="NCBI Taxonomy" id="418223"/>
    <lineage>
        <taxon>Bacteria</taxon>
        <taxon>Pseudomonadati</taxon>
        <taxon>Pseudomonadota</taxon>
        <taxon>Alphaproteobacteria</taxon>
        <taxon>Hyphomicrobiales</taxon>
        <taxon>Methylobacteriaceae</taxon>
        <taxon>Methylobacterium</taxon>
    </lineage>
</organism>
<keyword evidence="3" id="KW-1185">Reference proteome</keyword>
<dbReference type="EMBL" id="FOPK01000003">
    <property type="protein sequence ID" value="SFG43479.1"/>
    <property type="molecule type" value="Genomic_DNA"/>
</dbReference>
<protein>
    <submittedName>
        <fullName evidence="2">Uncharacterized protein</fullName>
    </submittedName>
</protein>
<evidence type="ECO:0000313" key="3">
    <source>
        <dbReference type="Proteomes" id="UP000185487"/>
    </source>
</evidence>
<name>A0AAE8L568_9HYPH</name>
<accession>A0AAE8L568</accession>
<reference evidence="2 4" key="2">
    <citation type="submission" date="2016-10" db="EMBL/GenBank/DDBJ databases">
        <authorList>
            <person name="Varghese N."/>
            <person name="Submissions S."/>
        </authorList>
    </citation>
    <scope>NUCLEOTIDE SEQUENCE [LARGE SCALE GENOMIC DNA]</scope>
    <source>
        <strain evidence="2 4">CBMB27</strain>
    </source>
</reference>
<evidence type="ECO:0000313" key="4">
    <source>
        <dbReference type="Proteomes" id="UP000199140"/>
    </source>
</evidence>
<dbReference type="Proteomes" id="UP000185487">
    <property type="component" value="Chromosome"/>
</dbReference>
<gene>
    <name evidence="1" type="ORF">MCBMB27_03182</name>
    <name evidence="2" type="ORF">SAMN05192567_103183</name>
</gene>
<sequence length="30" mass="3607">MRRSPKTLPAECPYSWDDILNRPFEVDVDR</sequence>
<proteinExistence type="predicted"/>
<dbReference type="AlphaFoldDB" id="A0AAE8L568"/>
<dbReference type="KEGG" id="mphy:MCBMB27_03182"/>
<reference evidence="1 3" key="1">
    <citation type="submission" date="2016-04" db="EMBL/GenBank/DDBJ databases">
        <title>Complete genome sequencing and analysis of CBMB27, Methylobacterium phyllosphaerae isolated from leaf tissues of rice (Oryza sativa L.).</title>
        <authorList>
            <person name="Lee Y."/>
            <person name="Hwangbo K."/>
            <person name="Chung H."/>
            <person name="Yoo J."/>
            <person name="Kim K.Y."/>
            <person name="Sa T.M."/>
            <person name="Um Y."/>
            <person name="Madhaiyan M."/>
        </authorList>
    </citation>
    <scope>NUCLEOTIDE SEQUENCE [LARGE SCALE GENOMIC DNA]</scope>
    <source>
        <strain evidence="1 3">CBMB27</strain>
    </source>
</reference>
<evidence type="ECO:0000313" key="1">
    <source>
        <dbReference type="EMBL" id="APT32473.1"/>
    </source>
</evidence>
<dbReference type="EMBL" id="CP015367">
    <property type="protein sequence ID" value="APT32473.1"/>
    <property type="molecule type" value="Genomic_DNA"/>
</dbReference>
<evidence type="ECO:0000313" key="2">
    <source>
        <dbReference type="EMBL" id="SFG43479.1"/>
    </source>
</evidence>
<dbReference type="Proteomes" id="UP000199140">
    <property type="component" value="Unassembled WGS sequence"/>
</dbReference>